<dbReference type="EnsemblMetazoa" id="AALFPA23_011365.R16095">
    <property type="protein sequence ID" value="AALFPA23_011365.P16095"/>
    <property type="gene ID" value="AALFPA23_011365"/>
</dbReference>
<dbReference type="PANTHER" id="PTHR47331">
    <property type="entry name" value="PHD-TYPE DOMAIN-CONTAINING PROTEIN"/>
    <property type="match status" value="1"/>
</dbReference>
<dbReference type="RefSeq" id="XP_062711022.1">
    <property type="nucleotide sequence ID" value="XM_062855038.1"/>
</dbReference>
<reference evidence="3" key="1">
    <citation type="journal article" date="2015" name="Proc. Natl. Acad. Sci. U.S.A.">
        <title>Genome sequence of the Asian Tiger mosquito, Aedes albopictus, reveals insights into its biology, genetics, and evolution.</title>
        <authorList>
            <person name="Chen X.G."/>
            <person name="Jiang X."/>
            <person name="Gu J."/>
            <person name="Xu M."/>
            <person name="Wu Y."/>
            <person name="Deng Y."/>
            <person name="Zhang C."/>
            <person name="Bonizzoni M."/>
            <person name="Dermauw W."/>
            <person name="Vontas J."/>
            <person name="Armbruster P."/>
            <person name="Huang X."/>
            <person name="Yang Y."/>
            <person name="Zhang H."/>
            <person name="He W."/>
            <person name="Peng H."/>
            <person name="Liu Y."/>
            <person name="Wu K."/>
            <person name="Chen J."/>
            <person name="Lirakis M."/>
            <person name="Topalis P."/>
            <person name="Van Leeuwen T."/>
            <person name="Hall A.B."/>
            <person name="Jiang X."/>
            <person name="Thorpe C."/>
            <person name="Mueller R.L."/>
            <person name="Sun C."/>
            <person name="Waterhouse R.M."/>
            <person name="Yan G."/>
            <person name="Tu Z.J."/>
            <person name="Fang X."/>
            <person name="James A.A."/>
        </authorList>
    </citation>
    <scope>NUCLEOTIDE SEQUENCE [LARGE SCALE GENOMIC DNA]</scope>
    <source>
        <strain evidence="3">Foshan</strain>
    </source>
</reference>
<evidence type="ECO:0000259" key="1">
    <source>
        <dbReference type="PROSITE" id="PS50994"/>
    </source>
</evidence>
<organism evidence="2 3">
    <name type="scientific">Aedes albopictus</name>
    <name type="common">Asian tiger mosquito</name>
    <name type="synonym">Stegomyia albopicta</name>
    <dbReference type="NCBI Taxonomy" id="7160"/>
    <lineage>
        <taxon>Eukaryota</taxon>
        <taxon>Metazoa</taxon>
        <taxon>Ecdysozoa</taxon>
        <taxon>Arthropoda</taxon>
        <taxon>Hexapoda</taxon>
        <taxon>Insecta</taxon>
        <taxon>Pterygota</taxon>
        <taxon>Neoptera</taxon>
        <taxon>Endopterygota</taxon>
        <taxon>Diptera</taxon>
        <taxon>Nematocera</taxon>
        <taxon>Culicoidea</taxon>
        <taxon>Culicidae</taxon>
        <taxon>Culicinae</taxon>
        <taxon>Aedini</taxon>
        <taxon>Aedes</taxon>
        <taxon>Stegomyia</taxon>
    </lineage>
</organism>
<dbReference type="Proteomes" id="UP000069940">
    <property type="component" value="Unassembled WGS sequence"/>
</dbReference>
<dbReference type="PROSITE" id="PS50994">
    <property type="entry name" value="INTEGRASE"/>
    <property type="match status" value="1"/>
</dbReference>
<dbReference type="InterPro" id="IPR036397">
    <property type="entry name" value="RNaseH_sf"/>
</dbReference>
<dbReference type="InterPro" id="IPR012337">
    <property type="entry name" value="RNaseH-like_sf"/>
</dbReference>
<dbReference type="Gene3D" id="3.30.420.10">
    <property type="entry name" value="Ribonuclease H-like superfamily/Ribonuclease H"/>
    <property type="match status" value="1"/>
</dbReference>
<sequence length="318" mass="35976">MSELPAARVTAARPFSRVGIDYWGPIQLQPRHRRDAPIKAYVAVFVCFASKAVHLELVANLTTAKFLQAFRRFVARRGLCSDVYTDNGKNFVGAANELKRLVRSREHKDRVAQECTENGIRWHFNPPKGSHFGGLWEAAIRSAQKHFVRVLGSRLVAYDDMETLLAQIECCLNSRPLTPMSEDPSDLDPLTPGHFLVGSALKAVPDVSVLSVPYNRLTQWQQTQKAFQDIWNRWHLEYLATLQPRAKWCNPPVKIDRNRLVIIKDENLPPLQWPTGRIHELHPGKDGIVRVVTLQTARGFVTRPVAKLCLLPVPVSSN</sequence>
<dbReference type="PANTHER" id="PTHR47331:SF1">
    <property type="entry name" value="GAG-LIKE PROTEIN"/>
    <property type="match status" value="1"/>
</dbReference>
<dbReference type="SUPFAM" id="SSF53098">
    <property type="entry name" value="Ribonuclease H-like"/>
    <property type="match status" value="1"/>
</dbReference>
<evidence type="ECO:0000313" key="2">
    <source>
        <dbReference type="EnsemblMetazoa" id="AALFPA23_011365.P16095"/>
    </source>
</evidence>
<dbReference type="GeneID" id="134289037"/>
<accession>A0ABM1YQY6</accession>
<evidence type="ECO:0000313" key="3">
    <source>
        <dbReference type="Proteomes" id="UP000069940"/>
    </source>
</evidence>
<protein>
    <recommendedName>
        <fullName evidence="1">Integrase catalytic domain-containing protein</fullName>
    </recommendedName>
</protein>
<feature type="domain" description="Integrase catalytic" evidence="1">
    <location>
        <begin position="10"/>
        <end position="200"/>
    </location>
</feature>
<dbReference type="InterPro" id="IPR001584">
    <property type="entry name" value="Integrase_cat-core"/>
</dbReference>
<proteinExistence type="predicted"/>
<name>A0ABM1YQY6_AEDAL</name>
<dbReference type="Pfam" id="PF18701">
    <property type="entry name" value="DUF5641"/>
    <property type="match status" value="1"/>
</dbReference>
<reference evidence="2" key="2">
    <citation type="submission" date="2025-05" db="UniProtKB">
        <authorList>
            <consortium name="EnsemblMetazoa"/>
        </authorList>
    </citation>
    <scope>IDENTIFICATION</scope>
    <source>
        <strain evidence="2">Foshan</strain>
    </source>
</reference>
<dbReference type="InterPro" id="IPR040676">
    <property type="entry name" value="DUF5641"/>
</dbReference>
<keyword evidence="3" id="KW-1185">Reference proteome</keyword>